<keyword evidence="3 6" id="KW-0812">Transmembrane</keyword>
<feature type="transmembrane region" description="Helical" evidence="6">
    <location>
        <begin position="96"/>
        <end position="114"/>
    </location>
</feature>
<feature type="transmembrane region" description="Helical" evidence="6">
    <location>
        <begin position="264"/>
        <end position="282"/>
    </location>
</feature>
<dbReference type="RefSeq" id="WP_148814029.1">
    <property type="nucleotide sequence ID" value="NZ_CP043046.1"/>
</dbReference>
<dbReference type="KEGG" id="pacr:FXN63_07175"/>
<evidence type="ECO:0000256" key="1">
    <source>
        <dbReference type="ARBA" id="ARBA00004651"/>
    </source>
</evidence>
<dbReference type="EMBL" id="CP043046">
    <property type="protein sequence ID" value="QEI05646.1"/>
    <property type="molecule type" value="Genomic_DNA"/>
</dbReference>
<dbReference type="PANTHER" id="PTHR35007:SF1">
    <property type="entry name" value="PILUS ASSEMBLY PROTEIN"/>
    <property type="match status" value="1"/>
</dbReference>
<dbReference type="Pfam" id="PF00482">
    <property type="entry name" value="T2SSF"/>
    <property type="match status" value="1"/>
</dbReference>
<evidence type="ECO:0000313" key="9">
    <source>
        <dbReference type="Proteomes" id="UP000325161"/>
    </source>
</evidence>
<organism evidence="8 9">
    <name type="scientific">Pigmentiphaga aceris</name>
    <dbReference type="NCBI Taxonomy" id="1940612"/>
    <lineage>
        <taxon>Bacteria</taxon>
        <taxon>Pseudomonadati</taxon>
        <taxon>Pseudomonadota</taxon>
        <taxon>Betaproteobacteria</taxon>
        <taxon>Burkholderiales</taxon>
        <taxon>Alcaligenaceae</taxon>
        <taxon>Pigmentiphaga</taxon>
    </lineage>
</organism>
<dbReference type="GO" id="GO:0005886">
    <property type="term" value="C:plasma membrane"/>
    <property type="evidence" value="ECO:0007669"/>
    <property type="project" value="UniProtKB-SubCell"/>
</dbReference>
<evidence type="ECO:0000256" key="6">
    <source>
        <dbReference type="SAM" id="Phobius"/>
    </source>
</evidence>
<evidence type="ECO:0000256" key="4">
    <source>
        <dbReference type="ARBA" id="ARBA00022989"/>
    </source>
</evidence>
<dbReference type="OrthoDB" id="597333at2"/>
<keyword evidence="4 6" id="KW-1133">Transmembrane helix</keyword>
<dbReference type="Gene3D" id="1.20.81.30">
    <property type="entry name" value="Type II secretion system (T2SS), domain F"/>
    <property type="match status" value="1"/>
</dbReference>
<dbReference type="AlphaFoldDB" id="A0A5C0AVB6"/>
<dbReference type="InterPro" id="IPR018076">
    <property type="entry name" value="T2SS_GspF_dom"/>
</dbReference>
<dbReference type="InterPro" id="IPR042094">
    <property type="entry name" value="T2SS_GspF_sf"/>
</dbReference>
<proteinExistence type="predicted"/>
<evidence type="ECO:0000256" key="5">
    <source>
        <dbReference type="ARBA" id="ARBA00023136"/>
    </source>
</evidence>
<evidence type="ECO:0000259" key="7">
    <source>
        <dbReference type="Pfam" id="PF00482"/>
    </source>
</evidence>
<dbReference type="Proteomes" id="UP000325161">
    <property type="component" value="Chromosome"/>
</dbReference>
<sequence>MTRTSMGLWLGALSLLCVAAALMLWHVASNRARRQATSAFIDHQLERHASQAHGHAHAHVPADAPTPAASGARPRSVIPGWDALLLNAGVFPDMRLYLLLVMPAVCMVVLALGFAGPLSAGLALFLYCVLVYFRLWTMGQKRLRKMAVQLPGFLDSVVRLVTIGSSLGSAFQSAVPSAEEPLKNVLERAAQLNRAGMELDTALRQVAKVYNFPPLYLIASVIGIGLRFGGRSDLVLDRMANFMRDLDQARQELIALSSETRMSAWILGLMPLGVACFIVVFNNDMFMSMWADPSGQNMLLSAVGLQLVGSFWLYRLAKGV</sequence>
<keyword evidence="2" id="KW-1003">Cell membrane</keyword>
<keyword evidence="9" id="KW-1185">Reference proteome</keyword>
<dbReference type="PANTHER" id="PTHR35007">
    <property type="entry name" value="INTEGRAL MEMBRANE PROTEIN-RELATED"/>
    <property type="match status" value="1"/>
</dbReference>
<gene>
    <name evidence="8" type="ORF">FXN63_07175</name>
</gene>
<name>A0A5C0AVB6_9BURK</name>
<keyword evidence="5 6" id="KW-0472">Membrane</keyword>
<protein>
    <submittedName>
        <fullName evidence="8">Type II secretion system F family protein</fullName>
    </submittedName>
</protein>
<feature type="transmembrane region" description="Helical" evidence="6">
    <location>
        <begin position="120"/>
        <end position="137"/>
    </location>
</feature>
<evidence type="ECO:0000313" key="8">
    <source>
        <dbReference type="EMBL" id="QEI05646.1"/>
    </source>
</evidence>
<reference evidence="8 9" key="1">
    <citation type="submission" date="2019-08" db="EMBL/GenBank/DDBJ databases">
        <title>Amphibian skin-associated Pigmentiphaga: genome sequence and occurrence across geography and hosts.</title>
        <authorList>
            <person name="Bletz M.C."/>
            <person name="Bunk B."/>
            <person name="Sproeer C."/>
            <person name="Biwer P."/>
            <person name="Reiter S."/>
            <person name="Rabemananjara F.C.E."/>
            <person name="Schulz S."/>
            <person name="Overmann J."/>
            <person name="Vences M."/>
        </authorList>
    </citation>
    <scope>NUCLEOTIDE SEQUENCE [LARGE SCALE GENOMIC DNA]</scope>
    <source>
        <strain evidence="8 9">Mada1488</strain>
    </source>
</reference>
<evidence type="ECO:0000256" key="3">
    <source>
        <dbReference type="ARBA" id="ARBA00022692"/>
    </source>
</evidence>
<evidence type="ECO:0000256" key="2">
    <source>
        <dbReference type="ARBA" id="ARBA00022475"/>
    </source>
</evidence>
<feature type="transmembrane region" description="Helical" evidence="6">
    <location>
        <begin position="6"/>
        <end position="25"/>
    </location>
</feature>
<comment type="subcellular location">
    <subcellularLocation>
        <location evidence="1">Cell membrane</location>
        <topology evidence="1">Multi-pass membrane protein</topology>
    </subcellularLocation>
</comment>
<accession>A0A5C0AVB6</accession>
<feature type="domain" description="Type II secretion system protein GspF" evidence="7">
    <location>
        <begin position="153"/>
        <end position="279"/>
    </location>
</feature>